<evidence type="ECO:0000313" key="4">
    <source>
        <dbReference type="Proteomes" id="UP000548476"/>
    </source>
</evidence>
<evidence type="ECO:0000313" key="3">
    <source>
        <dbReference type="EMBL" id="MBB6032694.1"/>
    </source>
</evidence>
<dbReference type="AlphaFoldDB" id="A0A841FAB4"/>
<evidence type="ECO:0000256" key="1">
    <source>
        <dbReference type="SAM" id="MobiDB-lite"/>
    </source>
</evidence>
<feature type="region of interest" description="Disordered" evidence="1">
    <location>
        <begin position="62"/>
        <end position="122"/>
    </location>
</feature>
<comment type="caution">
    <text evidence="3">The sequence shown here is derived from an EMBL/GenBank/DDBJ whole genome shotgun (WGS) entry which is preliminary data.</text>
</comment>
<feature type="compositionally biased region" description="Pro residues" evidence="1">
    <location>
        <begin position="77"/>
        <end position="105"/>
    </location>
</feature>
<dbReference type="Proteomes" id="UP000548476">
    <property type="component" value="Unassembled WGS sequence"/>
</dbReference>
<feature type="chain" id="PRO_5032653334" evidence="2">
    <location>
        <begin position="24"/>
        <end position="304"/>
    </location>
</feature>
<feature type="region of interest" description="Disordered" evidence="1">
    <location>
        <begin position="191"/>
        <end position="236"/>
    </location>
</feature>
<keyword evidence="2" id="KW-0732">Signal</keyword>
<proteinExistence type="predicted"/>
<feature type="signal peptide" evidence="2">
    <location>
        <begin position="1"/>
        <end position="23"/>
    </location>
</feature>
<gene>
    <name evidence="3" type="ORF">HNR73_000536</name>
</gene>
<accession>A0A841FAB4</accession>
<organism evidence="3 4">
    <name type="scientific">Phytomonospora endophytica</name>
    <dbReference type="NCBI Taxonomy" id="714109"/>
    <lineage>
        <taxon>Bacteria</taxon>
        <taxon>Bacillati</taxon>
        <taxon>Actinomycetota</taxon>
        <taxon>Actinomycetes</taxon>
        <taxon>Micromonosporales</taxon>
        <taxon>Micromonosporaceae</taxon>
        <taxon>Phytomonospora</taxon>
    </lineage>
</organism>
<sequence>MSPCQPPFVAALAARSALVSSFAACLRCLLSPALLRALVRACARCGGGTRAVVLPLSGPGSGPLPPSTRHVPSALWHPPPAARRPPPATRRPPPPPVPGRPPPAARPWQTGARASAPAIRPGVWSPAHGARRWLLALRRSQSATTATAPATATATGTRQPFPAALEAFSRRRNVIPRPYRDFWGPFGVSGRTRVSRGRPPLTAAHNPPLSARRSPAITRRPSPAIRRPSPATRPSSCSSLPYISLMLHVLARASCLRCSAARLCHPPSPPLLRAFARPRAPYSGAMSGVTPNPWALPLRPVRIE</sequence>
<protein>
    <submittedName>
        <fullName evidence="3">Uncharacterized protein</fullName>
    </submittedName>
</protein>
<evidence type="ECO:0000256" key="2">
    <source>
        <dbReference type="SAM" id="SignalP"/>
    </source>
</evidence>
<feature type="compositionally biased region" description="Low complexity" evidence="1">
    <location>
        <begin position="215"/>
        <end position="236"/>
    </location>
</feature>
<dbReference type="EMBL" id="JACHGT010000001">
    <property type="protein sequence ID" value="MBB6032694.1"/>
    <property type="molecule type" value="Genomic_DNA"/>
</dbReference>
<reference evidence="3 4" key="1">
    <citation type="submission" date="2020-08" db="EMBL/GenBank/DDBJ databases">
        <title>Genomic Encyclopedia of Type Strains, Phase IV (KMG-IV): sequencing the most valuable type-strain genomes for metagenomic binning, comparative biology and taxonomic classification.</title>
        <authorList>
            <person name="Goeker M."/>
        </authorList>
    </citation>
    <scope>NUCLEOTIDE SEQUENCE [LARGE SCALE GENOMIC DNA]</scope>
    <source>
        <strain evidence="3 4">YIM 65646</strain>
    </source>
</reference>
<name>A0A841FAB4_9ACTN</name>
<keyword evidence="4" id="KW-1185">Reference proteome</keyword>